<feature type="transmembrane region" description="Helical" evidence="1">
    <location>
        <begin position="66"/>
        <end position="87"/>
    </location>
</feature>
<feature type="transmembrane region" description="Helical" evidence="1">
    <location>
        <begin position="287"/>
        <end position="305"/>
    </location>
</feature>
<name>A0A0F4XTM9_9PSED</name>
<feature type="transmembrane region" description="Helical" evidence="1">
    <location>
        <begin position="317"/>
        <end position="335"/>
    </location>
</feature>
<feature type="transmembrane region" description="Helical" evidence="1">
    <location>
        <begin position="108"/>
        <end position="130"/>
    </location>
</feature>
<dbReference type="Proteomes" id="UP000033662">
    <property type="component" value="Unassembled WGS sequence"/>
</dbReference>
<dbReference type="AlphaFoldDB" id="A0A0F4XTM9"/>
<evidence type="ECO:0000313" key="2">
    <source>
        <dbReference type="EMBL" id="KKA09232.1"/>
    </source>
</evidence>
<evidence type="ECO:0000256" key="1">
    <source>
        <dbReference type="SAM" id="Phobius"/>
    </source>
</evidence>
<keyword evidence="1" id="KW-1133">Transmembrane helix</keyword>
<accession>A0A0F4XTM9</accession>
<sequence length="477" mass="55022">MSVIPDRTFAEVLKHTVKRILSYWTQITVTLGLLATGLGFITLYLYTRTIGRIDLFMPSIDVKSALLVWVVLVLLLMLSYLFILGATTWMFGCSVSLFSNMKDHQPKIVFYLVFPTVVGFSAFIWATFFLPTLLNHWATMAALLLIVFVACFLMYAFTPFKRIIRKSTLVQARLERARLKRLAAHQQIKRKKLQQHKPARPRNACLQKWLTRLQALKNKTTPAWLWLKEKWQQLQSWVWARKEFWLVTLLSISIFVTVIFAAFPILLTIRSYMERETPDTVPYVAGLSWLTLIFTLLPVVIFYCFKGDIYRRTFNGLIAMILAFCAFTLLSPGSLSQITYIAAGGLSVRQQTAERYTLPEDIKLQDLSATLWKTRQVAAQKIEVEAFQLYSFGDVLLLCPKDMLSLELKELKNYSKFCVSTLNSKVVRKPRLPVFARKPQDEWSCRVPSWQIHAGRWLAWEALVPGIHRSTLGEKKS</sequence>
<dbReference type="EMBL" id="JZXC01000003">
    <property type="protein sequence ID" value="KKA09232.1"/>
    <property type="molecule type" value="Genomic_DNA"/>
</dbReference>
<feature type="transmembrane region" description="Helical" evidence="1">
    <location>
        <begin position="136"/>
        <end position="157"/>
    </location>
</feature>
<keyword evidence="1" id="KW-0812">Transmembrane</keyword>
<reference evidence="2 3" key="1">
    <citation type="submission" date="2015-03" db="EMBL/GenBank/DDBJ databases">
        <title>Pseudomonas fluorescens 1855-344 Genome sequencing and assembly.</title>
        <authorList>
            <person name="Eng W.W.H."/>
            <person name="Gan H.M."/>
            <person name="Savka M.A."/>
        </authorList>
    </citation>
    <scope>NUCLEOTIDE SEQUENCE [LARGE SCALE GENOMIC DNA]</scope>
    <source>
        <strain evidence="2 3">1855-344</strain>
    </source>
</reference>
<dbReference type="PATRIC" id="fig|132476.4.peg.3803"/>
<protein>
    <submittedName>
        <fullName evidence="2">Membrane protein</fullName>
    </submittedName>
</protein>
<feature type="transmembrane region" description="Helical" evidence="1">
    <location>
        <begin position="244"/>
        <end position="267"/>
    </location>
</feature>
<dbReference type="OrthoDB" id="6836542at2"/>
<feature type="transmembrane region" description="Helical" evidence="1">
    <location>
        <begin position="21"/>
        <end position="46"/>
    </location>
</feature>
<organism evidence="2 3">
    <name type="scientific">Pseudomonas kilonensis</name>
    <dbReference type="NCBI Taxonomy" id="132476"/>
    <lineage>
        <taxon>Bacteria</taxon>
        <taxon>Pseudomonadati</taxon>
        <taxon>Pseudomonadota</taxon>
        <taxon>Gammaproteobacteria</taxon>
        <taxon>Pseudomonadales</taxon>
        <taxon>Pseudomonadaceae</taxon>
        <taxon>Pseudomonas</taxon>
    </lineage>
</organism>
<keyword evidence="1" id="KW-0472">Membrane</keyword>
<comment type="caution">
    <text evidence="2">The sequence shown here is derived from an EMBL/GenBank/DDBJ whole genome shotgun (WGS) entry which is preliminary data.</text>
</comment>
<gene>
    <name evidence="2" type="ORF">VP02_05475</name>
</gene>
<proteinExistence type="predicted"/>
<evidence type="ECO:0000313" key="3">
    <source>
        <dbReference type="Proteomes" id="UP000033662"/>
    </source>
</evidence>